<reference evidence="1" key="1">
    <citation type="submission" date="2016-10" db="EMBL/GenBank/DDBJ databases">
        <authorList>
            <person name="Benchimol M."/>
            <person name="Almeida L.G."/>
            <person name="Vasconcelos A.T."/>
            <person name="Perreira-Neves A."/>
            <person name="Rosa I.A."/>
            <person name="Tasca T."/>
            <person name="Bogo M.R."/>
            <person name="de Souza W."/>
        </authorList>
    </citation>
    <scope>NUCLEOTIDE SEQUENCE [LARGE SCALE GENOMIC DNA]</scope>
    <source>
        <strain evidence="1">K</strain>
    </source>
</reference>
<evidence type="ECO:0000313" key="1">
    <source>
        <dbReference type="EMBL" id="OHS94424.1"/>
    </source>
</evidence>
<protein>
    <submittedName>
        <fullName evidence="1">Uncharacterized protein</fullName>
    </submittedName>
</protein>
<evidence type="ECO:0000313" key="2">
    <source>
        <dbReference type="Proteomes" id="UP000179807"/>
    </source>
</evidence>
<name>A0A1J4J565_9EUKA</name>
<sequence>MDYKKSELPLPTSELINDSDMPYCDVSSLIPNETTISAIESSPTDYFTFIELLESLSNTEKVNNDLHTKSILEKFNLFIQKNYKRINELNIFFKYKTFTLLLTYTYYSYDNKLRKYAYICLSTIVAAFPNSILYLINNGYLTSIDYILNKWELYENKPFLPPIFNGIGNLLYHMKKSQNEEIIKSLQVFINIRHLVNIANAKMEPKCFKQVMFLINQLYTQPYFSIEKDLFPLFLEMAQRVILSTISKEICLDKAHLRALEIIYLFCSDKNIPNEYKKENIMKLSIHECLNRYFDVQDIYQEKVMVSRIIALFYYLDIPDTYCIILKIVIMLELPPETGTTDDICESLKEIIETEKDGLLDFLYEHNFLNILISLINSGIFDYVVKSTLINLIATCVVFHGNSSIPDIYFTQGCFDIFLNLLDDDSNEYAERIIRALSILYETGNNRGIIDILNEIMRLCDGVSIIDHYTLHQNEKVAAMAILIRSFIPELQFT</sequence>
<accession>A0A1J4J565</accession>
<dbReference type="InterPro" id="IPR016024">
    <property type="entry name" value="ARM-type_fold"/>
</dbReference>
<dbReference type="EMBL" id="MLAK01001318">
    <property type="protein sequence ID" value="OHS94424.1"/>
    <property type="molecule type" value="Genomic_DNA"/>
</dbReference>
<dbReference type="Proteomes" id="UP000179807">
    <property type="component" value="Unassembled WGS sequence"/>
</dbReference>
<dbReference type="SUPFAM" id="SSF48371">
    <property type="entry name" value="ARM repeat"/>
    <property type="match status" value="1"/>
</dbReference>
<gene>
    <name evidence="1" type="ORF">TRFO_39371</name>
</gene>
<dbReference type="Gene3D" id="1.25.10.10">
    <property type="entry name" value="Leucine-rich Repeat Variant"/>
    <property type="match status" value="1"/>
</dbReference>
<dbReference type="RefSeq" id="XP_068347561.1">
    <property type="nucleotide sequence ID" value="XM_068512601.1"/>
</dbReference>
<dbReference type="VEuPathDB" id="TrichDB:TRFO_39371"/>
<dbReference type="InterPro" id="IPR011989">
    <property type="entry name" value="ARM-like"/>
</dbReference>
<dbReference type="GeneID" id="94847305"/>
<comment type="caution">
    <text evidence="1">The sequence shown here is derived from an EMBL/GenBank/DDBJ whole genome shotgun (WGS) entry which is preliminary data.</text>
</comment>
<organism evidence="1 2">
    <name type="scientific">Tritrichomonas foetus</name>
    <dbReference type="NCBI Taxonomy" id="1144522"/>
    <lineage>
        <taxon>Eukaryota</taxon>
        <taxon>Metamonada</taxon>
        <taxon>Parabasalia</taxon>
        <taxon>Tritrichomonadida</taxon>
        <taxon>Tritrichomonadidae</taxon>
        <taxon>Tritrichomonas</taxon>
    </lineage>
</organism>
<proteinExistence type="predicted"/>
<keyword evidence="2" id="KW-1185">Reference proteome</keyword>
<dbReference type="AlphaFoldDB" id="A0A1J4J565"/>